<evidence type="ECO:0008006" key="4">
    <source>
        <dbReference type="Google" id="ProtNLM"/>
    </source>
</evidence>
<dbReference type="RefSeq" id="WP_076690218.1">
    <property type="nucleotide sequence ID" value="NZ_CP018762.1"/>
</dbReference>
<comment type="similarity">
    <text evidence="1">Belongs to the enoyl-CoA hydratase/isomerase family.</text>
</comment>
<evidence type="ECO:0000313" key="3">
    <source>
        <dbReference type="Proteomes" id="UP000187185"/>
    </source>
</evidence>
<protein>
    <recommendedName>
        <fullName evidence="4">Enoyl-CoA hydratase</fullName>
    </recommendedName>
</protein>
<keyword evidence="3" id="KW-1185">Reference proteome</keyword>
<dbReference type="STRING" id="36805.BOH66_06260"/>
<dbReference type="InterPro" id="IPR001753">
    <property type="entry name" value="Enoyl-CoA_hydra/iso"/>
</dbReference>
<dbReference type="SUPFAM" id="SSF52096">
    <property type="entry name" value="ClpP/crotonase"/>
    <property type="match status" value="1"/>
</dbReference>
<dbReference type="OrthoDB" id="9807606at2"/>
<evidence type="ECO:0000256" key="1">
    <source>
        <dbReference type="ARBA" id="ARBA00005254"/>
    </source>
</evidence>
<sequence>MKIETRGPVRHFILDRPDSLNALNTAQWTALLTELRVAEDDPGVRAILLSAEGRAFCAGNDIKETSRFAGKGDARAYFLDLMVPALAALASSRLPIVAAAHGMALGAGLELLQFCDVVIAGESCRFQLPETKIGLWATVYLGSASHGGGRRMSQYLTLTSEPIDARTAHEAGLVTTVVPDDQLLERALEVATSIAGNAPEAVAASKAFANRTLINECIPVVRDALTSLIDHTLFEPEGREGITSFIEKRRPQFA</sequence>
<dbReference type="Gene3D" id="3.90.226.10">
    <property type="entry name" value="2-enoyl-CoA Hydratase, Chain A, domain 1"/>
    <property type="match status" value="1"/>
</dbReference>
<dbReference type="GO" id="GO:0003824">
    <property type="term" value="F:catalytic activity"/>
    <property type="evidence" value="ECO:0007669"/>
    <property type="project" value="UniProtKB-ARBA"/>
</dbReference>
<dbReference type="AlphaFoldDB" id="A0A1P8U709"/>
<dbReference type="Gene3D" id="1.10.12.10">
    <property type="entry name" value="Lyase 2-enoyl-coa Hydratase, Chain A, domain 2"/>
    <property type="match status" value="1"/>
</dbReference>
<name>A0A1P8U709_9MICO</name>
<dbReference type="PANTHER" id="PTHR42964">
    <property type="entry name" value="ENOYL-COA HYDRATASE"/>
    <property type="match status" value="1"/>
</dbReference>
<dbReference type="Proteomes" id="UP000187185">
    <property type="component" value="Chromosome"/>
</dbReference>
<dbReference type="KEGG" id="maur:BOH66_06260"/>
<dbReference type="CDD" id="cd06558">
    <property type="entry name" value="crotonase-like"/>
    <property type="match status" value="1"/>
</dbReference>
<reference evidence="2 3" key="1">
    <citation type="submission" date="2016-12" db="EMBL/GenBank/DDBJ databases">
        <title>Complete genome sequence of Microbacterium aurum KACC 15219.</title>
        <authorList>
            <person name="Jung Y."/>
            <person name="Shin J.-H."/>
            <person name="Lee Y.-J."/>
            <person name="Yi H."/>
            <person name="Bahn Y.-S."/>
            <person name="Kim J.F."/>
            <person name="Lee D.-W."/>
        </authorList>
    </citation>
    <scope>NUCLEOTIDE SEQUENCE [LARGE SCALE GENOMIC DNA]</scope>
    <source>
        <strain evidence="2 3">KACC 15219</strain>
    </source>
</reference>
<gene>
    <name evidence="2" type="ORF">BOH66_06260</name>
</gene>
<organism evidence="2 3">
    <name type="scientific">Microbacterium aurum</name>
    <dbReference type="NCBI Taxonomy" id="36805"/>
    <lineage>
        <taxon>Bacteria</taxon>
        <taxon>Bacillati</taxon>
        <taxon>Actinomycetota</taxon>
        <taxon>Actinomycetes</taxon>
        <taxon>Micrococcales</taxon>
        <taxon>Microbacteriaceae</taxon>
        <taxon>Microbacterium</taxon>
    </lineage>
</organism>
<dbReference type="InterPro" id="IPR014748">
    <property type="entry name" value="Enoyl-CoA_hydra_C"/>
</dbReference>
<accession>A0A1P8U709</accession>
<evidence type="ECO:0000313" key="2">
    <source>
        <dbReference type="EMBL" id="APZ33902.1"/>
    </source>
</evidence>
<dbReference type="Pfam" id="PF00378">
    <property type="entry name" value="ECH_1"/>
    <property type="match status" value="1"/>
</dbReference>
<proteinExistence type="inferred from homology"/>
<dbReference type="PANTHER" id="PTHR42964:SF1">
    <property type="entry name" value="POLYKETIDE BIOSYNTHESIS ENOYL-COA HYDRATASE PKSH-RELATED"/>
    <property type="match status" value="1"/>
</dbReference>
<dbReference type="InterPro" id="IPR051683">
    <property type="entry name" value="Enoyl-CoA_Hydratase/Isomerase"/>
</dbReference>
<dbReference type="EMBL" id="CP018762">
    <property type="protein sequence ID" value="APZ33902.1"/>
    <property type="molecule type" value="Genomic_DNA"/>
</dbReference>
<dbReference type="InterPro" id="IPR029045">
    <property type="entry name" value="ClpP/crotonase-like_dom_sf"/>
</dbReference>